<dbReference type="OrthoDB" id="9788221at2"/>
<dbReference type="Proteomes" id="UP000198636">
    <property type="component" value="Unassembled WGS sequence"/>
</dbReference>
<gene>
    <name evidence="2" type="ORF">SAMN03080606_02007</name>
</gene>
<proteinExistence type="predicted"/>
<evidence type="ECO:0000313" key="3">
    <source>
        <dbReference type="Proteomes" id="UP000198636"/>
    </source>
</evidence>
<reference evidence="2 3" key="1">
    <citation type="submission" date="2016-10" db="EMBL/GenBank/DDBJ databases">
        <authorList>
            <person name="de Groot N.N."/>
        </authorList>
    </citation>
    <scope>NUCLEOTIDE SEQUENCE [LARGE SCALE GENOMIC DNA]</scope>
    <source>
        <strain evidence="2 3">DSM 18978</strain>
    </source>
</reference>
<dbReference type="STRING" id="1120976.SAMN03080606_02007"/>
<feature type="active site" evidence="1">
    <location>
        <position position="46"/>
    </location>
</feature>
<dbReference type="GO" id="GO:0005737">
    <property type="term" value="C:cytoplasm"/>
    <property type="evidence" value="ECO:0007669"/>
    <property type="project" value="TreeGrafter"/>
</dbReference>
<protein>
    <submittedName>
        <fullName evidence="2">Phenazine biosynthesis protein PhzF family</fullName>
    </submittedName>
</protein>
<dbReference type="RefSeq" id="WP_091542939.1">
    <property type="nucleotide sequence ID" value="NZ_FMUS01000011.1"/>
</dbReference>
<dbReference type="EMBL" id="FMUS01000011">
    <property type="protein sequence ID" value="SCY62694.1"/>
    <property type="molecule type" value="Genomic_DNA"/>
</dbReference>
<evidence type="ECO:0000256" key="1">
    <source>
        <dbReference type="PIRSR" id="PIRSR016184-1"/>
    </source>
</evidence>
<dbReference type="Pfam" id="PF02567">
    <property type="entry name" value="PhzC-PhzF"/>
    <property type="match status" value="1"/>
</dbReference>
<dbReference type="GO" id="GO:0016853">
    <property type="term" value="F:isomerase activity"/>
    <property type="evidence" value="ECO:0007669"/>
    <property type="project" value="TreeGrafter"/>
</dbReference>
<dbReference type="SUPFAM" id="SSF54506">
    <property type="entry name" value="Diaminopimelate epimerase-like"/>
    <property type="match status" value="1"/>
</dbReference>
<dbReference type="InterPro" id="IPR003719">
    <property type="entry name" value="Phenazine_PhzF-like"/>
</dbReference>
<dbReference type="PIRSF" id="PIRSF016184">
    <property type="entry name" value="PhzC_PhzF"/>
    <property type="match status" value="1"/>
</dbReference>
<organism evidence="2 3">
    <name type="scientific">Alkaliphilus peptidifermentans DSM 18978</name>
    <dbReference type="NCBI Taxonomy" id="1120976"/>
    <lineage>
        <taxon>Bacteria</taxon>
        <taxon>Bacillati</taxon>
        <taxon>Bacillota</taxon>
        <taxon>Clostridia</taxon>
        <taxon>Peptostreptococcales</taxon>
        <taxon>Natronincolaceae</taxon>
        <taxon>Alkaliphilus</taxon>
    </lineage>
</organism>
<sequence>MELKIFYVEAFSDKIFGGNTAAVVIDDAQLSTHQMQKIACQLKLSETAFVKIDTNEKNNFIVRFFTPLQEVDLCGHATIATFEVLYKNGYIDIEGRNANCSQITKAGKFEVQIEIEDENTSKIVMLQGDPRIVNKNIDTDKLCSILGIDIKDIGIDGFHLTPQVVTTGLEDIIFPVKKLEVLKEIKPNMNKLADVCRELDIIGIHCFTTETLDSGAHAHCRNFAPLVGINEEAATGTSSGALAYYLIENNIYPLSNSRSFTFEQGFVMNRPSRIHATIIKDHLHKKIYVGGQAKIFISGVLSL</sequence>
<dbReference type="PANTHER" id="PTHR13774">
    <property type="entry name" value="PHENAZINE BIOSYNTHESIS PROTEIN"/>
    <property type="match status" value="1"/>
</dbReference>
<name>A0A1G5HG51_9FIRM</name>
<evidence type="ECO:0000313" key="2">
    <source>
        <dbReference type="EMBL" id="SCY62694.1"/>
    </source>
</evidence>
<dbReference type="Gene3D" id="3.10.310.10">
    <property type="entry name" value="Diaminopimelate Epimerase, Chain A, domain 1"/>
    <property type="match status" value="2"/>
</dbReference>
<dbReference type="AlphaFoldDB" id="A0A1G5HG51"/>
<keyword evidence="3" id="KW-1185">Reference proteome</keyword>
<dbReference type="NCBIfam" id="TIGR00654">
    <property type="entry name" value="PhzF_family"/>
    <property type="match status" value="1"/>
</dbReference>
<accession>A0A1G5HG51</accession>